<dbReference type="PANTHER" id="PTHR33336:SF3">
    <property type="entry name" value="ABM DOMAIN-CONTAINING PROTEIN"/>
    <property type="match status" value="1"/>
</dbReference>
<organism evidence="2 3">
    <name type="scientific">Pseudomonas matsuisoli</name>
    <dbReference type="NCBI Taxonomy" id="1515666"/>
    <lineage>
        <taxon>Bacteria</taxon>
        <taxon>Pseudomonadati</taxon>
        <taxon>Pseudomonadota</taxon>
        <taxon>Gammaproteobacteria</taxon>
        <taxon>Pseudomonadales</taxon>
        <taxon>Pseudomonadaceae</taxon>
        <taxon>Pseudomonas</taxon>
    </lineage>
</organism>
<proteinExistence type="predicted"/>
<dbReference type="InterPro" id="IPR011008">
    <property type="entry name" value="Dimeric_a/b-barrel"/>
</dbReference>
<feature type="domain" description="ABM" evidence="1">
    <location>
        <begin position="5"/>
        <end position="94"/>
    </location>
</feature>
<dbReference type="SUPFAM" id="SSF54909">
    <property type="entry name" value="Dimeric alpha+beta barrel"/>
    <property type="match status" value="1"/>
</dbReference>
<dbReference type="PANTHER" id="PTHR33336">
    <property type="entry name" value="QUINOL MONOOXYGENASE YGIN-RELATED"/>
    <property type="match status" value="1"/>
</dbReference>
<accession>A0A917PKS4</accession>
<comment type="caution">
    <text evidence="2">The sequence shown here is derived from an EMBL/GenBank/DDBJ whole genome shotgun (WGS) entry which is preliminary data.</text>
</comment>
<gene>
    <name evidence="2" type="ORF">GCM10009304_06570</name>
</gene>
<dbReference type="InterPro" id="IPR050744">
    <property type="entry name" value="AI-2_Isomerase_LsrG"/>
</dbReference>
<dbReference type="EMBL" id="BMPO01000001">
    <property type="protein sequence ID" value="GGJ83216.1"/>
    <property type="molecule type" value="Genomic_DNA"/>
</dbReference>
<dbReference type="GO" id="GO:0016491">
    <property type="term" value="F:oxidoreductase activity"/>
    <property type="evidence" value="ECO:0007669"/>
    <property type="project" value="TreeGrafter"/>
</dbReference>
<dbReference type="Proteomes" id="UP000635983">
    <property type="component" value="Unassembled WGS sequence"/>
</dbReference>
<evidence type="ECO:0000259" key="1">
    <source>
        <dbReference type="PROSITE" id="PS51725"/>
    </source>
</evidence>
<name>A0A917PKS4_9PSED</name>
<dbReference type="GO" id="GO:0005829">
    <property type="term" value="C:cytosol"/>
    <property type="evidence" value="ECO:0007669"/>
    <property type="project" value="TreeGrafter"/>
</dbReference>
<dbReference type="Pfam" id="PF03992">
    <property type="entry name" value="ABM"/>
    <property type="match status" value="1"/>
</dbReference>
<sequence>MNNTLHTLTLIQATPDRERALAAHLELIREQARQAPGCLDFQVLRDADNARRWVIHETWRSAADLDNHLLTPYMQDFFNELAKLVDDIDTRLLLAPFDAQPAEDDPVP</sequence>
<keyword evidence="3" id="KW-1185">Reference proteome</keyword>
<evidence type="ECO:0000313" key="2">
    <source>
        <dbReference type="EMBL" id="GGJ83216.1"/>
    </source>
</evidence>
<dbReference type="RefSeq" id="WP_188981692.1">
    <property type="nucleotide sequence ID" value="NZ_BMPO01000001.1"/>
</dbReference>
<dbReference type="AlphaFoldDB" id="A0A917PKS4"/>
<dbReference type="InterPro" id="IPR007138">
    <property type="entry name" value="ABM_dom"/>
</dbReference>
<evidence type="ECO:0000313" key="3">
    <source>
        <dbReference type="Proteomes" id="UP000635983"/>
    </source>
</evidence>
<dbReference type="Gene3D" id="3.30.70.100">
    <property type="match status" value="1"/>
</dbReference>
<protein>
    <recommendedName>
        <fullName evidence="1">ABM domain-containing protein</fullName>
    </recommendedName>
</protein>
<reference evidence="2" key="1">
    <citation type="journal article" date="2014" name="Int. J. Syst. Evol. Microbiol.">
        <title>Complete genome sequence of Corynebacterium casei LMG S-19264T (=DSM 44701T), isolated from a smear-ripened cheese.</title>
        <authorList>
            <consortium name="US DOE Joint Genome Institute (JGI-PGF)"/>
            <person name="Walter F."/>
            <person name="Albersmeier A."/>
            <person name="Kalinowski J."/>
            <person name="Ruckert C."/>
        </authorList>
    </citation>
    <scope>NUCLEOTIDE SEQUENCE</scope>
    <source>
        <strain evidence="2">JCM 30078</strain>
    </source>
</reference>
<reference evidence="2" key="2">
    <citation type="submission" date="2020-09" db="EMBL/GenBank/DDBJ databases">
        <authorList>
            <person name="Sun Q."/>
            <person name="Ohkuma M."/>
        </authorList>
    </citation>
    <scope>NUCLEOTIDE SEQUENCE</scope>
    <source>
        <strain evidence="2">JCM 30078</strain>
    </source>
</reference>
<dbReference type="PROSITE" id="PS51725">
    <property type="entry name" value="ABM"/>
    <property type="match status" value="1"/>
</dbReference>